<proteinExistence type="inferred from homology"/>
<dbReference type="SUPFAM" id="SSF58038">
    <property type="entry name" value="SNARE fusion complex"/>
    <property type="match status" value="2"/>
</dbReference>
<keyword evidence="5" id="KW-1185">Reference proteome</keyword>
<dbReference type="PANTHER" id="PTHR19305:SF9">
    <property type="entry name" value="SYNAPTOSOMAL-ASSOCIATED PROTEIN 29"/>
    <property type="match status" value="1"/>
</dbReference>
<feature type="compositionally biased region" description="Polar residues" evidence="2">
    <location>
        <begin position="138"/>
        <end position="156"/>
    </location>
</feature>
<feature type="compositionally biased region" description="Polar residues" evidence="2">
    <location>
        <begin position="25"/>
        <end position="65"/>
    </location>
</feature>
<dbReference type="GO" id="GO:0005484">
    <property type="term" value="F:SNAP receptor activity"/>
    <property type="evidence" value="ECO:0007669"/>
    <property type="project" value="TreeGrafter"/>
</dbReference>
<dbReference type="OrthoDB" id="18679at2759"/>
<dbReference type="SMART" id="SM00397">
    <property type="entry name" value="t_SNARE"/>
    <property type="match status" value="2"/>
</dbReference>
<dbReference type="CDD" id="cd15886">
    <property type="entry name" value="SNARE_SEC9N"/>
    <property type="match status" value="1"/>
</dbReference>
<feature type="compositionally biased region" description="Acidic residues" evidence="2">
    <location>
        <begin position="289"/>
        <end position="299"/>
    </location>
</feature>
<evidence type="ECO:0000256" key="2">
    <source>
        <dbReference type="SAM" id="MobiDB-lite"/>
    </source>
</evidence>
<evidence type="ECO:0000313" key="5">
    <source>
        <dbReference type="Proteomes" id="UP000612746"/>
    </source>
</evidence>
<name>A0A8H7Q7I2_9FUNG</name>
<gene>
    <name evidence="4" type="ORF">INT44_005115</name>
</gene>
<protein>
    <recommendedName>
        <fullName evidence="3">t-SNARE coiled-coil homology domain-containing protein</fullName>
    </recommendedName>
</protein>
<dbReference type="Proteomes" id="UP000612746">
    <property type="component" value="Unassembled WGS sequence"/>
</dbReference>
<dbReference type="PROSITE" id="PS50192">
    <property type="entry name" value="T_SNARE"/>
    <property type="match status" value="1"/>
</dbReference>
<dbReference type="EMBL" id="JAEPRA010000003">
    <property type="protein sequence ID" value="KAG2187427.1"/>
    <property type="molecule type" value="Genomic_DNA"/>
</dbReference>
<reference evidence="4" key="1">
    <citation type="submission" date="2020-12" db="EMBL/GenBank/DDBJ databases">
        <title>Metabolic potential, ecology and presence of endohyphal bacteria is reflected in genomic diversity of Mucoromycotina.</title>
        <authorList>
            <person name="Muszewska A."/>
            <person name="Okrasinska A."/>
            <person name="Steczkiewicz K."/>
            <person name="Drgas O."/>
            <person name="Orlowska M."/>
            <person name="Perlinska-Lenart U."/>
            <person name="Aleksandrzak-Piekarczyk T."/>
            <person name="Szatraj K."/>
            <person name="Zielenkiewicz U."/>
            <person name="Pilsyk S."/>
            <person name="Malc E."/>
            <person name="Mieczkowski P."/>
            <person name="Kruszewska J.S."/>
            <person name="Biernat P."/>
            <person name="Pawlowska J."/>
        </authorList>
    </citation>
    <scope>NUCLEOTIDE SEQUENCE</scope>
    <source>
        <strain evidence="4">WA0000051536</strain>
    </source>
</reference>
<feature type="compositionally biased region" description="Basic and acidic residues" evidence="2">
    <location>
        <begin position="228"/>
        <end position="263"/>
    </location>
</feature>
<feature type="compositionally biased region" description="Low complexity" evidence="2">
    <location>
        <begin position="100"/>
        <end position="124"/>
    </location>
</feature>
<dbReference type="PANTHER" id="PTHR19305">
    <property type="entry name" value="SYNAPTOSOMAL ASSOCIATED PROTEIN"/>
    <property type="match status" value="1"/>
</dbReference>
<dbReference type="InterPro" id="IPR000727">
    <property type="entry name" value="T_SNARE_dom"/>
</dbReference>
<feature type="compositionally biased region" description="Polar residues" evidence="2">
    <location>
        <begin position="75"/>
        <end position="91"/>
    </location>
</feature>
<dbReference type="GO" id="GO:0031201">
    <property type="term" value="C:SNARE complex"/>
    <property type="evidence" value="ECO:0007669"/>
    <property type="project" value="TreeGrafter"/>
</dbReference>
<dbReference type="GO" id="GO:0005886">
    <property type="term" value="C:plasma membrane"/>
    <property type="evidence" value="ECO:0007669"/>
    <property type="project" value="TreeGrafter"/>
</dbReference>
<evidence type="ECO:0000259" key="3">
    <source>
        <dbReference type="PROSITE" id="PS50192"/>
    </source>
</evidence>
<feature type="domain" description="T-SNARE coiled-coil homology" evidence="3">
    <location>
        <begin position="295"/>
        <end position="357"/>
    </location>
</feature>
<evidence type="ECO:0000256" key="1">
    <source>
        <dbReference type="ARBA" id="ARBA00009480"/>
    </source>
</evidence>
<comment type="similarity">
    <text evidence="1">Belongs to the SNAP-25 family.</text>
</comment>
<feature type="compositionally biased region" description="Basic and acidic residues" evidence="2">
    <location>
        <begin position="279"/>
        <end position="288"/>
    </location>
</feature>
<dbReference type="GO" id="GO:0006906">
    <property type="term" value="P:vesicle fusion"/>
    <property type="evidence" value="ECO:0007669"/>
    <property type="project" value="TreeGrafter"/>
</dbReference>
<sequence>MFGRKKKSTNPFEEEPSAPPPPSSQYQNQEKSSAYTQRYPSSASQTHSPPPSYRSNSQSDLSNREQLFGDAPSRSRFQARNQYNSSESVPTSDRYGGGRSRYNGSSQYGAGYDDQGQQDAYGSSKWGEDEADQEVSGLKQQIRNVKQDTLASSRNAVQKIREAEEASGNTMNMLGEQSSQIASVDRNLDLAKAHSDRASAKASELKQLNRSIFIPVIKNPFNRASRERKELEAVRQDHSEHMQERNAIRQYEYESKERMERSQRASGRQSANAGFRGRSQSDRQRYQFEADEEDDEVENEIDSNLDFLSDAVGRLKNNALTMGEEVEAQNKVLDKVGRKVDPLSDRLTMTTHRLNNTR</sequence>
<feature type="region of interest" description="Disordered" evidence="2">
    <location>
        <begin position="1"/>
        <end position="156"/>
    </location>
</feature>
<accession>A0A8H7Q7I2</accession>
<dbReference type="GO" id="GO:0006887">
    <property type="term" value="P:exocytosis"/>
    <property type="evidence" value="ECO:0007669"/>
    <property type="project" value="TreeGrafter"/>
</dbReference>
<dbReference type="AlphaFoldDB" id="A0A8H7Q7I2"/>
<organism evidence="4 5">
    <name type="scientific">Umbelopsis vinacea</name>
    <dbReference type="NCBI Taxonomy" id="44442"/>
    <lineage>
        <taxon>Eukaryota</taxon>
        <taxon>Fungi</taxon>
        <taxon>Fungi incertae sedis</taxon>
        <taxon>Mucoromycota</taxon>
        <taxon>Mucoromycotina</taxon>
        <taxon>Umbelopsidomycetes</taxon>
        <taxon>Umbelopsidales</taxon>
        <taxon>Umbelopsidaceae</taxon>
        <taxon>Umbelopsis</taxon>
    </lineage>
</organism>
<feature type="region of interest" description="Disordered" evidence="2">
    <location>
        <begin position="228"/>
        <end position="299"/>
    </location>
</feature>
<evidence type="ECO:0000313" key="4">
    <source>
        <dbReference type="EMBL" id="KAG2187427.1"/>
    </source>
</evidence>
<comment type="caution">
    <text evidence="4">The sequence shown here is derived from an EMBL/GenBank/DDBJ whole genome shotgun (WGS) entry which is preliminary data.</text>
</comment>
<dbReference type="GO" id="GO:0019905">
    <property type="term" value="F:syntaxin binding"/>
    <property type="evidence" value="ECO:0007669"/>
    <property type="project" value="TreeGrafter"/>
</dbReference>
<dbReference type="Gene3D" id="1.20.5.110">
    <property type="match status" value="2"/>
</dbReference>